<dbReference type="NCBIfam" id="TIGR00125">
    <property type="entry name" value="cyt_tran_rel"/>
    <property type="match status" value="1"/>
</dbReference>
<dbReference type="InterPro" id="IPR006418">
    <property type="entry name" value="NMN_Atrans_arc"/>
</dbReference>
<dbReference type="Pfam" id="PF01467">
    <property type="entry name" value="CTP_transf_like"/>
    <property type="match status" value="1"/>
</dbReference>
<evidence type="ECO:0000259" key="10">
    <source>
        <dbReference type="Pfam" id="PF01467"/>
    </source>
</evidence>
<comment type="pathway">
    <text evidence="8">Cofactor biosynthesis; NAD(+) biosynthesis; NAD(+) from nicotinamide D-ribonucleotide: step 1/1.</text>
</comment>
<evidence type="ECO:0000256" key="1">
    <source>
        <dbReference type="ARBA" id="ARBA00010124"/>
    </source>
</evidence>
<evidence type="ECO:0000256" key="6">
    <source>
        <dbReference type="ARBA" id="ARBA00022840"/>
    </source>
</evidence>
<dbReference type="GO" id="GO:0009435">
    <property type="term" value="P:NAD+ biosynthetic process"/>
    <property type="evidence" value="ECO:0007669"/>
    <property type="project" value="UniProtKB-UniRule"/>
</dbReference>
<dbReference type="SUPFAM" id="SSF52374">
    <property type="entry name" value="Nucleotidylyl transferase"/>
    <property type="match status" value="1"/>
</dbReference>
<keyword evidence="7 8" id="KW-0520">NAD</keyword>
<evidence type="ECO:0000313" key="12">
    <source>
        <dbReference type="Proteomes" id="UP000000391"/>
    </source>
</evidence>
<evidence type="ECO:0000313" key="11">
    <source>
        <dbReference type="EMBL" id="ADI74964.1"/>
    </source>
</evidence>
<name>D7EAG5_METEZ</name>
<evidence type="ECO:0000256" key="2">
    <source>
        <dbReference type="ARBA" id="ARBA00022642"/>
    </source>
</evidence>
<keyword evidence="3 8" id="KW-0808">Transferase</keyword>
<dbReference type="GeneID" id="9347798"/>
<feature type="domain" description="Cytidyltransferase-like" evidence="10">
    <location>
        <begin position="7"/>
        <end position="134"/>
    </location>
</feature>
<dbReference type="GO" id="GO:0005737">
    <property type="term" value="C:cytoplasm"/>
    <property type="evidence" value="ECO:0007669"/>
    <property type="project" value="UniProtKB-SubCell"/>
</dbReference>
<evidence type="ECO:0000256" key="5">
    <source>
        <dbReference type="ARBA" id="ARBA00022741"/>
    </source>
</evidence>
<sequence length="172" mass="19782">MHRKRAFYIGRFQPYHLGHNSIINRIADEVDEVVIGIGSAQKSHSPSDPFTAGERVMMIRNALEKEKVPNYALPIEDIQQNSLWVSHVLSRTPLFDVVYSNNPLVIQLFEEAGIPVKQSPMYQREQYSGTRIRKKMIEDNDWRHLVPDAVADIIDEIDGITRLKNVSRTDID</sequence>
<comment type="similarity">
    <text evidence="1 8">Belongs to the archaeal NMN adenylyltransferase family.</text>
</comment>
<proteinExistence type="inferred from homology"/>
<evidence type="ECO:0000256" key="7">
    <source>
        <dbReference type="ARBA" id="ARBA00023027"/>
    </source>
</evidence>
<reference evidence="11 12" key="1">
    <citation type="submission" date="2010-06" db="EMBL/GenBank/DDBJ databases">
        <title>Complete sequence chromosome of Methanohalobium evestigatum Z-7303.</title>
        <authorList>
            <consortium name="US DOE Joint Genome Institute"/>
            <person name="Lucas S."/>
            <person name="Copeland A."/>
            <person name="Lapidus A."/>
            <person name="Cheng J.-F."/>
            <person name="Bruce D."/>
            <person name="Goodwin L."/>
            <person name="Pitluck S."/>
            <person name="Saunders E."/>
            <person name="Detter J.C."/>
            <person name="Han C."/>
            <person name="Tapia R."/>
            <person name="Land M."/>
            <person name="Hauser L."/>
            <person name="Kyrpides N."/>
            <person name="Mikhailova N."/>
            <person name="Sieprawska-Lupa M."/>
            <person name="Whitman W.B."/>
            <person name="Anderson I."/>
            <person name="Woyke T."/>
        </authorList>
    </citation>
    <scope>NUCLEOTIDE SEQUENCE [LARGE SCALE GENOMIC DNA]</scope>
    <source>
        <strain evidence="12">ATCC BAA-1072 / DSM 3721 / NBRC 107634 / OCM 161 / Z-7303</strain>
    </source>
</reference>
<dbReference type="InterPro" id="IPR004821">
    <property type="entry name" value="Cyt_trans-like"/>
</dbReference>
<comment type="subcellular location">
    <subcellularLocation>
        <location evidence="8">Cytoplasm</location>
    </subcellularLocation>
</comment>
<dbReference type="OrthoDB" id="264480at2157"/>
<dbReference type="EC" id="2.7.7.1" evidence="8 9"/>
<dbReference type="UniPathway" id="UPA00253">
    <property type="reaction ID" value="UER00600"/>
</dbReference>
<dbReference type="NCBIfam" id="TIGR01527">
    <property type="entry name" value="arch_NMN_Atrans"/>
    <property type="match status" value="1"/>
</dbReference>
<dbReference type="RefSeq" id="WP_013195529.1">
    <property type="nucleotide sequence ID" value="NC_014253.1"/>
</dbReference>
<dbReference type="STRING" id="644295.Metev_2137"/>
<dbReference type="InterPro" id="IPR014729">
    <property type="entry name" value="Rossmann-like_a/b/a_fold"/>
</dbReference>
<dbReference type="CDD" id="cd02166">
    <property type="entry name" value="NMNAT_Archaea"/>
    <property type="match status" value="1"/>
</dbReference>
<dbReference type="NCBIfam" id="NF002243">
    <property type="entry name" value="PRK01153.1"/>
    <property type="match status" value="1"/>
</dbReference>
<gene>
    <name evidence="11" type="ordered locus">Metev_2137</name>
</gene>
<dbReference type="KEGG" id="mev:Metev_2137"/>
<keyword evidence="12" id="KW-1185">Reference proteome</keyword>
<dbReference type="Proteomes" id="UP000000391">
    <property type="component" value="Chromosome"/>
</dbReference>
<dbReference type="Gene3D" id="3.40.50.620">
    <property type="entry name" value="HUPs"/>
    <property type="match status" value="1"/>
</dbReference>
<accession>D7EAG5</accession>
<dbReference type="PANTHER" id="PTHR21342">
    <property type="entry name" value="PHOSPHOPANTETHEINE ADENYLYLTRANSFERASE"/>
    <property type="match status" value="1"/>
</dbReference>
<protein>
    <recommendedName>
        <fullName evidence="8 9">Nicotinamide-nucleotide adenylyltransferase</fullName>
        <ecNumber evidence="8 9">2.7.7.1</ecNumber>
    </recommendedName>
    <alternativeName>
        <fullName evidence="8">NAD(+) diphosphorylase</fullName>
    </alternativeName>
    <alternativeName>
        <fullName evidence="8">NAD(+) pyrophosphorylase</fullName>
    </alternativeName>
    <alternativeName>
        <fullName evidence="8">NMN adenylyltransferase</fullName>
    </alternativeName>
</protein>
<dbReference type="EMBL" id="CP002069">
    <property type="protein sequence ID" value="ADI74964.1"/>
    <property type="molecule type" value="Genomic_DNA"/>
</dbReference>
<keyword evidence="6 8" id="KW-0067">ATP-binding</keyword>
<dbReference type="HAMAP" id="MF_00243">
    <property type="entry name" value="NMN_adenylyltr"/>
    <property type="match status" value="1"/>
</dbReference>
<organism evidence="11 12">
    <name type="scientific">Methanohalobium evestigatum (strain ATCC BAA-1072 / DSM 3721 / NBRC 107634 / OCM 161 / Z-7303)</name>
    <dbReference type="NCBI Taxonomy" id="644295"/>
    <lineage>
        <taxon>Archaea</taxon>
        <taxon>Methanobacteriati</taxon>
        <taxon>Methanobacteriota</taxon>
        <taxon>Stenosarchaea group</taxon>
        <taxon>Methanomicrobia</taxon>
        <taxon>Methanosarcinales</taxon>
        <taxon>Methanosarcinaceae</taxon>
        <taxon>Methanohalobium</taxon>
    </lineage>
</organism>
<dbReference type="PANTHER" id="PTHR21342:SF0">
    <property type="entry name" value="BIFUNCTIONAL NMN ADENYLYLTRANSFERASE_NUDIX HYDROLASE"/>
    <property type="match status" value="1"/>
</dbReference>
<dbReference type="AlphaFoldDB" id="D7EAG5"/>
<keyword evidence="8" id="KW-0963">Cytoplasm</keyword>
<keyword evidence="2 8" id="KW-0662">Pyridine nucleotide biosynthesis</keyword>
<keyword evidence="5 8" id="KW-0547">Nucleotide-binding</keyword>
<evidence type="ECO:0000256" key="3">
    <source>
        <dbReference type="ARBA" id="ARBA00022679"/>
    </source>
</evidence>
<dbReference type="GO" id="GO:0005524">
    <property type="term" value="F:ATP binding"/>
    <property type="evidence" value="ECO:0007669"/>
    <property type="project" value="UniProtKB-KW"/>
</dbReference>
<evidence type="ECO:0000256" key="4">
    <source>
        <dbReference type="ARBA" id="ARBA00022695"/>
    </source>
</evidence>
<dbReference type="HOGENOM" id="CLU_108783_0_0_2"/>
<dbReference type="GO" id="GO:0000309">
    <property type="term" value="F:nicotinamide-nucleotide adenylyltransferase activity"/>
    <property type="evidence" value="ECO:0007669"/>
    <property type="project" value="UniProtKB-UniRule"/>
</dbReference>
<keyword evidence="4 8" id="KW-0548">Nucleotidyltransferase</keyword>
<evidence type="ECO:0000256" key="9">
    <source>
        <dbReference type="NCBIfam" id="TIGR01527"/>
    </source>
</evidence>
<evidence type="ECO:0000256" key="8">
    <source>
        <dbReference type="HAMAP-Rule" id="MF_00243"/>
    </source>
</evidence>
<comment type="catalytic activity">
    <reaction evidence="8">
        <text>beta-nicotinamide D-ribonucleotide + ATP + H(+) = diphosphate + NAD(+)</text>
        <dbReference type="Rhea" id="RHEA:21360"/>
        <dbReference type="ChEBI" id="CHEBI:14649"/>
        <dbReference type="ChEBI" id="CHEBI:15378"/>
        <dbReference type="ChEBI" id="CHEBI:30616"/>
        <dbReference type="ChEBI" id="CHEBI:33019"/>
        <dbReference type="ChEBI" id="CHEBI:57540"/>
        <dbReference type="EC" id="2.7.7.1"/>
    </reaction>
</comment>